<dbReference type="Pfam" id="PF14234">
    <property type="entry name" value="DUF4336"/>
    <property type="match status" value="1"/>
</dbReference>
<comment type="caution">
    <text evidence="1">The sequence shown here is derived from an EMBL/GenBank/DDBJ whole genome shotgun (WGS) entry which is preliminary data.</text>
</comment>
<dbReference type="SUPFAM" id="SSF56281">
    <property type="entry name" value="Metallo-hydrolase/oxidoreductase"/>
    <property type="match status" value="1"/>
</dbReference>
<evidence type="ECO:0000313" key="2">
    <source>
        <dbReference type="Proteomes" id="UP001246372"/>
    </source>
</evidence>
<dbReference type="PANTHER" id="PTHR33835">
    <property type="entry name" value="YALI0C07656P"/>
    <property type="match status" value="1"/>
</dbReference>
<dbReference type="InterPro" id="IPR036866">
    <property type="entry name" value="RibonucZ/Hydroxyglut_hydro"/>
</dbReference>
<accession>A0ABU3P7A6</accession>
<keyword evidence="2" id="KW-1185">Reference proteome</keyword>
<dbReference type="Proteomes" id="UP001246372">
    <property type="component" value="Unassembled WGS sequence"/>
</dbReference>
<dbReference type="RefSeq" id="WP_315648391.1">
    <property type="nucleotide sequence ID" value="NZ_JAVXZY010000001.1"/>
</dbReference>
<protein>
    <submittedName>
        <fullName evidence="1">DUF4336 domain-containing protein</fullName>
    </submittedName>
</protein>
<reference evidence="1" key="1">
    <citation type="submission" date="2023-09" db="EMBL/GenBank/DDBJ databases">
        <title>Paucibacter sp. APW11 Genome sequencing and assembly.</title>
        <authorList>
            <person name="Kim I."/>
        </authorList>
    </citation>
    <scope>NUCLEOTIDE SEQUENCE</scope>
    <source>
        <strain evidence="1">APW11</strain>
    </source>
</reference>
<organism evidence="1 2">
    <name type="scientific">Roseateles aquae</name>
    <dbReference type="NCBI Taxonomy" id="3077235"/>
    <lineage>
        <taxon>Bacteria</taxon>
        <taxon>Pseudomonadati</taxon>
        <taxon>Pseudomonadota</taxon>
        <taxon>Betaproteobacteria</taxon>
        <taxon>Burkholderiales</taxon>
        <taxon>Sphaerotilaceae</taxon>
        <taxon>Roseateles</taxon>
    </lineage>
</organism>
<dbReference type="InterPro" id="IPR025638">
    <property type="entry name" value="DUF4336"/>
</dbReference>
<dbReference type="EMBL" id="JAVXZY010000001">
    <property type="protein sequence ID" value="MDT8998100.1"/>
    <property type="molecule type" value="Genomic_DNA"/>
</dbReference>
<dbReference type="PANTHER" id="PTHR33835:SF1">
    <property type="entry name" value="METALLO-BETA-LACTAMASE DOMAIN-CONTAINING PROTEIN"/>
    <property type="match status" value="1"/>
</dbReference>
<proteinExistence type="predicted"/>
<name>A0ABU3P7A6_9BURK</name>
<evidence type="ECO:0000313" key="1">
    <source>
        <dbReference type="EMBL" id="MDT8998100.1"/>
    </source>
</evidence>
<gene>
    <name evidence="1" type="ORF">RQP53_02300</name>
</gene>
<sequence>MLQAIAPELWHVQHAFKTASFTISSRMTVVRLRDGSLWLHSPVPINAELQAELAALGPVRYLVAPNKVHHLFLGEAMALYPEAEVWVAPGLPAKRKDLQGLRELGPDSEPAWREELDQIRFGGIPQGNEVVWFHRSTATLILTDLCQCWTGDLPKRVALYAWLTGVRKRLNVPRSVRLLVRDRQAARHSAKKVLQWPFMRVVLAHDCIIERDAHSAVAAAFHCFE</sequence>